<dbReference type="eggNOG" id="COG1846">
    <property type="taxonomic scope" value="Bacteria"/>
</dbReference>
<evidence type="ECO:0000259" key="8">
    <source>
        <dbReference type="PROSITE" id="PS50995"/>
    </source>
</evidence>
<dbReference type="HOGENOM" id="CLU_083287_27_2_0"/>
<dbReference type="PANTHER" id="PTHR42756">
    <property type="entry name" value="TRANSCRIPTIONAL REGULATOR, MARR"/>
    <property type="match status" value="1"/>
</dbReference>
<dbReference type="GO" id="GO:0003677">
    <property type="term" value="F:DNA binding"/>
    <property type="evidence" value="ECO:0007669"/>
    <property type="project" value="UniProtKB-KW"/>
</dbReference>
<dbReference type="Gene3D" id="1.10.10.10">
    <property type="entry name" value="Winged helix-like DNA-binding domain superfamily/Winged helix DNA-binding domain"/>
    <property type="match status" value="1"/>
</dbReference>
<proteinExistence type="inferred from homology"/>
<dbReference type="STRING" id="572544.Ilyop_1140"/>
<comment type="subcellular location">
    <subcellularLocation>
        <location evidence="1">Cytoplasm</location>
    </subcellularLocation>
</comment>
<feature type="domain" description="HTH marR-type" evidence="8">
    <location>
        <begin position="1"/>
        <end position="145"/>
    </location>
</feature>
<keyword evidence="3" id="KW-0238">DNA-binding</keyword>
<protein>
    <recommendedName>
        <fullName evidence="6">HTH-type transcriptional regulator SarZ</fullName>
    </recommendedName>
    <alternativeName>
        <fullName evidence="7">Staphylococcal accessory regulator Z</fullName>
    </alternativeName>
</protein>
<evidence type="ECO:0000256" key="5">
    <source>
        <dbReference type="ARBA" id="ARBA00046337"/>
    </source>
</evidence>
<gene>
    <name evidence="9" type="ordered locus">Ilyop_1140</name>
</gene>
<reference evidence="9 10" key="1">
    <citation type="journal article" date="2010" name="Stand. Genomic Sci.">
        <title>Complete genome sequence of Ilyobacter polytropus type strain (CuHbu1).</title>
        <authorList>
            <person name="Sikorski J."/>
            <person name="Chertkov O."/>
            <person name="Lapidus A."/>
            <person name="Nolan M."/>
            <person name="Lucas S."/>
            <person name="Del Rio T.G."/>
            <person name="Tice H."/>
            <person name="Cheng J.F."/>
            <person name="Tapia R."/>
            <person name="Han C."/>
            <person name="Goodwin L."/>
            <person name="Pitluck S."/>
            <person name="Liolios K."/>
            <person name="Ivanova N."/>
            <person name="Mavromatis K."/>
            <person name="Mikhailova N."/>
            <person name="Pati A."/>
            <person name="Chen A."/>
            <person name="Palaniappan K."/>
            <person name="Land M."/>
            <person name="Hauser L."/>
            <person name="Chang Y.J."/>
            <person name="Jeffries C.D."/>
            <person name="Brambilla E."/>
            <person name="Yasawong M."/>
            <person name="Rohde M."/>
            <person name="Pukall R."/>
            <person name="Spring S."/>
            <person name="Goker M."/>
            <person name="Woyke T."/>
            <person name="Bristow J."/>
            <person name="Eisen J.A."/>
            <person name="Markowitz V."/>
            <person name="Hugenholtz P."/>
            <person name="Kyrpides N.C."/>
            <person name="Klenk H.P."/>
        </authorList>
    </citation>
    <scope>NUCLEOTIDE SEQUENCE [LARGE SCALE GENOMIC DNA]</scope>
    <source>
        <strain evidence="10">ATCC 51220 / DSM 2926 / LMG 16218 / CuHBu1</strain>
    </source>
</reference>
<evidence type="ECO:0000313" key="10">
    <source>
        <dbReference type="Proteomes" id="UP000006875"/>
    </source>
</evidence>
<dbReference type="InterPro" id="IPR036388">
    <property type="entry name" value="WH-like_DNA-bd_sf"/>
</dbReference>
<accession>E3H7W9</accession>
<dbReference type="SUPFAM" id="SSF46785">
    <property type="entry name" value="Winged helix' DNA-binding domain"/>
    <property type="match status" value="1"/>
</dbReference>
<dbReference type="PROSITE" id="PS50995">
    <property type="entry name" value="HTH_MARR_2"/>
    <property type="match status" value="1"/>
</dbReference>
<evidence type="ECO:0000256" key="1">
    <source>
        <dbReference type="ARBA" id="ARBA00004496"/>
    </source>
</evidence>
<keyword evidence="2" id="KW-0805">Transcription regulation</keyword>
<evidence type="ECO:0000256" key="3">
    <source>
        <dbReference type="ARBA" id="ARBA00023125"/>
    </source>
</evidence>
<dbReference type="OrthoDB" id="9799747at2"/>
<dbReference type="Pfam" id="PF22381">
    <property type="entry name" value="Staph_reg_Sar_Rot"/>
    <property type="match status" value="1"/>
</dbReference>
<dbReference type="KEGG" id="ipo:Ilyop_1140"/>
<keyword evidence="10" id="KW-1185">Reference proteome</keyword>
<evidence type="ECO:0000256" key="4">
    <source>
        <dbReference type="ARBA" id="ARBA00023163"/>
    </source>
</evidence>
<dbReference type="RefSeq" id="WP_013387588.1">
    <property type="nucleotide sequence ID" value="NC_014632.1"/>
</dbReference>
<dbReference type="GO" id="GO:0003700">
    <property type="term" value="F:DNA-binding transcription factor activity"/>
    <property type="evidence" value="ECO:0007669"/>
    <property type="project" value="InterPro"/>
</dbReference>
<dbReference type="EMBL" id="CP002281">
    <property type="protein sequence ID" value="ADO82921.1"/>
    <property type="molecule type" value="Genomic_DNA"/>
</dbReference>
<dbReference type="Proteomes" id="UP000006875">
    <property type="component" value="Chromosome"/>
</dbReference>
<dbReference type="SMART" id="SM00347">
    <property type="entry name" value="HTH_MARR"/>
    <property type="match status" value="1"/>
</dbReference>
<dbReference type="GO" id="GO:0005737">
    <property type="term" value="C:cytoplasm"/>
    <property type="evidence" value="ECO:0007669"/>
    <property type="project" value="UniProtKB-SubCell"/>
</dbReference>
<comment type="similarity">
    <text evidence="5">Belongs to the SarZ family.</text>
</comment>
<evidence type="ECO:0000313" key="9">
    <source>
        <dbReference type="EMBL" id="ADO82921.1"/>
    </source>
</evidence>
<dbReference type="AlphaFoldDB" id="E3H7W9"/>
<keyword evidence="4" id="KW-0804">Transcription</keyword>
<dbReference type="InterPro" id="IPR055166">
    <property type="entry name" value="Transc_reg_Sar_Rot_HTH"/>
</dbReference>
<evidence type="ECO:0000256" key="7">
    <source>
        <dbReference type="ARBA" id="ARBA00047207"/>
    </source>
</evidence>
<organism evidence="9 10">
    <name type="scientific">Ilyobacter polytropus (strain ATCC 51220 / DSM 2926 / LMG 16218 / CuHBu1)</name>
    <dbReference type="NCBI Taxonomy" id="572544"/>
    <lineage>
        <taxon>Bacteria</taxon>
        <taxon>Fusobacteriati</taxon>
        <taxon>Fusobacteriota</taxon>
        <taxon>Fusobacteriia</taxon>
        <taxon>Fusobacteriales</taxon>
        <taxon>Fusobacteriaceae</taxon>
        <taxon>Ilyobacter</taxon>
    </lineage>
</organism>
<dbReference type="InterPro" id="IPR036390">
    <property type="entry name" value="WH_DNA-bd_sf"/>
</dbReference>
<dbReference type="PANTHER" id="PTHR42756:SF1">
    <property type="entry name" value="TRANSCRIPTIONAL REPRESSOR OF EMRAB OPERON"/>
    <property type="match status" value="1"/>
</dbReference>
<sequence length="146" mass="17049">MMNKEYDRDEWRNLKLLVTFSRCYASVNRRIYPDMKKQGVTEAQFSVLELLYHRGEFTIKEVIEKTFSSGGTMTVIINNLEKEGLIIKKRDDKDRRVFIIKISPKGTALMEEVFDKHLENLKKAFGVLTEAEQMIMIELLKKLGKG</sequence>
<evidence type="ECO:0000256" key="2">
    <source>
        <dbReference type="ARBA" id="ARBA00023015"/>
    </source>
</evidence>
<dbReference type="InterPro" id="IPR000835">
    <property type="entry name" value="HTH_MarR-typ"/>
</dbReference>
<evidence type="ECO:0000256" key="6">
    <source>
        <dbReference type="ARBA" id="ARBA00047188"/>
    </source>
</evidence>
<name>E3H7W9_ILYPC</name>
<dbReference type="PRINTS" id="PR00598">
    <property type="entry name" value="HTHMARR"/>
</dbReference>